<keyword evidence="7" id="KW-1185">Reference proteome</keyword>
<dbReference type="Gene3D" id="1.25.40.10">
    <property type="entry name" value="Tetratricopeptide repeat domain"/>
    <property type="match status" value="3"/>
</dbReference>
<dbReference type="AlphaFoldDB" id="A0AAU9PH34"/>
<dbReference type="PANTHER" id="PTHR47926:SF454">
    <property type="entry name" value="REPEAT-CONTAINING PROTEIN, PUTATIVE-RELATED"/>
    <property type="match status" value="1"/>
</dbReference>
<dbReference type="GO" id="GO:0009451">
    <property type="term" value="P:RNA modification"/>
    <property type="evidence" value="ECO:0007669"/>
    <property type="project" value="InterPro"/>
</dbReference>
<evidence type="ECO:0000259" key="5">
    <source>
        <dbReference type="Pfam" id="PF14432"/>
    </source>
</evidence>
<dbReference type="Pfam" id="PF14432">
    <property type="entry name" value="DYW_deaminase"/>
    <property type="match status" value="1"/>
</dbReference>
<dbReference type="InterPro" id="IPR002885">
    <property type="entry name" value="PPR_rpt"/>
</dbReference>
<dbReference type="EMBL" id="CAKMRJ010005634">
    <property type="protein sequence ID" value="CAH1449061.1"/>
    <property type="molecule type" value="Genomic_DNA"/>
</dbReference>
<name>A0AAU9PH34_9ASTR</name>
<dbReference type="Pfam" id="PF20430">
    <property type="entry name" value="Eplus_motif"/>
    <property type="match status" value="1"/>
</dbReference>
<dbReference type="InterPro" id="IPR046960">
    <property type="entry name" value="PPR_At4g14850-like_plant"/>
</dbReference>
<feature type="domain" description="DYW" evidence="5">
    <location>
        <begin position="481"/>
        <end position="573"/>
    </location>
</feature>
<dbReference type="InterPro" id="IPR012866">
    <property type="entry name" value="DUF1644"/>
</dbReference>
<comment type="caution">
    <text evidence="6">The sequence shown here is derived from an EMBL/GenBank/DDBJ whole genome shotgun (WGS) entry which is preliminary data.</text>
</comment>
<dbReference type="Pfam" id="PF13041">
    <property type="entry name" value="PPR_2"/>
    <property type="match status" value="3"/>
</dbReference>
<dbReference type="InterPro" id="IPR046848">
    <property type="entry name" value="E_motif"/>
</dbReference>
<feature type="repeat" description="PPR" evidence="3">
    <location>
        <begin position="294"/>
        <end position="328"/>
    </location>
</feature>
<keyword evidence="2" id="KW-0677">Repeat</keyword>
<dbReference type="Proteomes" id="UP001157418">
    <property type="component" value="Unassembled WGS sequence"/>
</dbReference>
<dbReference type="PROSITE" id="PS51375">
    <property type="entry name" value="PPR"/>
    <property type="match status" value="4"/>
</dbReference>
<dbReference type="GO" id="GO:0003723">
    <property type="term" value="F:RNA binding"/>
    <property type="evidence" value="ECO:0007669"/>
    <property type="project" value="InterPro"/>
</dbReference>
<dbReference type="FunFam" id="1.25.40.10:FF:000583">
    <property type="entry name" value="Tetratricopeptide-like helical"/>
    <property type="match status" value="1"/>
</dbReference>
<proteinExistence type="inferred from homology"/>
<dbReference type="Pfam" id="PF20431">
    <property type="entry name" value="E_motif"/>
    <property type="match status" value="1"/>
</dbReference>
<feature type="repeat" description="PPR" evidence="3">
    <location>
        <begin position="91"/>
        <end position="125"/>
    </location>
</feature>
<evidence type="ECO:0000256" key="1">
    <source>
        <dbReference type="ARBA" id="ARBA00006643"/>
    </source>
</evidence>
<dbReference type="NCBIfam" id="TIGR00756">
    <property type="entry name" value="PPR"/>
    <property type="match status" value="4"/>
</dbReference>
<dbReference type="Pfam" id="PF07800">
    <property type="entry name" value="DUF1644"/>
    <property type="match status" value="1"/>
</dbReference>
<dbReference type="FunFam" id="1.25.40.10:FF:000333">
    <property type="entry name" value="Pentatricopeptide repeat-containing protein"/>
    <property type="match status" value="1"/>
</dbReference>
<evidence type="ECO:0000313" key="6">
    <source>
        <dbReference type="EMBL" id="CAH1449061.1"/>
    </source>
</evidence>
<evidence type="ECO:0000256" key="3">
    <source>
        <dbReference type="PROSITE-ProRule" id="PRU00708"/>
    </source>
</evidence>
<gene>
    <name evidence="6" type="ORF">LVIROSA_LOCUS34568</name>
</gene>
<feature type="repeat" description="PPR" evidence="3">
    <location>
        <begin position="192"/>
        <end position="226"/>
    </location>
</feature>
<protein>
    <recommendedName>
        <fullName evidence="5">DYW domain-containing protein</fullName>
    </recommendedName>
</protein>
<evidence type="ECO:0000313" key="7">
    <source>
        <dbReference type="Proteomes" id="UP001157418"/>
    </source>
</evidence>
<dbReference type="Pfam" id="PF01535">
    <property type="entry name" value="PPR"/>
    <property type="match status" value="3"/>
</dbReference>
<dbReference type="PANTHER" id="PTHR47926">
    <property type="entry name" value="PENTATRICOPEPTIDE REPEAT-CONTAINING PROTEIN"/>
    <property type="match status" value="1"/>
</dbReference>
<reference evidence="6 7" key="1">
    <citation type="submission" date="2022-01" db="EMBL/GenBank/DDBJ databases">
        <authorList>
            <person name="Xiong W."/>
            <person name="Schranz E."/>
        </authorList>
    </citation>
    <scope>NUCLEOTIDE SEQUENCE [LARGE SCALE GENOMIC DNA]</scope>
</reference>
<feature type="repeat" description="PPR" evidence="3">
    <location>
        <begin position="60"/>
        <end position="90"/>
    </location>
</feature>
<dbReference type="SUPFAM" id="SSF48452">
    <property type="entry name" value="TPR-like"/>
    <property type="match status" value="1"/>
</dbReference>
<dbReference type="InterPro" id="IPR011990">
    <property type="entry name" value="TPR-like_helical_dom_sf"/>
</dbReference>
<dbReference type="GO" id="GO:0099402">
    <property type="term" value="P:plant organ development"/>
    <property type="evidence" value="ECO:0007669"/>
    <property type="project" value="UniProtKB-ARBA"/>
</dbReference>
<feature type="region of interest" description="Disordered" evidence="4">
    <location>
        <begin position="584"/>
        <end position="610"/>
    </location>
</feature>
<dbReference type="InterPro" id="IPR032867">
    <property type="entry name" value="DYW_dom"/>
</dbReference>
<evidence type="ECO:0000256" key="4">
    <source>
        <dbReference type="SAM" id="MobiDB-lite"/>
    </source>
</evidence>
<sequence>MEHNYPRIDGINEGKQIHGHVLKLGLVYDVFIHTSLINFYSQSGELDDARLVFDKSPLRDPVSFTALITGCITRERFKDARKLFDEMPLRDVVSWNSIIAGHTKIQRFQEAIDLFKEMQIAKIKPNESTLVTVLSACAQSGCLTTGEHIKTLIIHNKLDSNLRIVNALIDMYSKCNELHKARSLFDSINNKNIITWNVMIGGYAHTHHYKESMDLFRIMLQSNHKPNEVTLLTILPTCAHMGALDLGKWIHAYINKNIPESSNPSLSTSLIDMYAKCGDIEAAKSVFESLKHKSLASWNAMISGLAMHRQAHKAIELFKKMVNDGFAPDDITFVGVLSACSHGGLVNSGRAGLFEEAMDMIKKMEVNPDGAIWGSLLGACTFYQNTLLGEFFFKKVVELDPESSGAHVMLSNLYAANGQWDDVARIRTKFKDDGSKKIPGCTSIEIDGVVHEFLASDRTHPMCDQIYAMLEETNRVLEKSGYVLDTSLVLYDMDDEWKEGQLCQHSERLAIAFGLIGTKPGTTIRIMKNLRVCSNCHSATKLISKIFEREIIARDRNRFHHFKNGICSCMDQWDITAVEITMPKKRRDHSASTDKSRRSPYKCNTKNPSAKDQNLKEWEEARCPVCMEHPHNAILLLCSSHNNNCRPYMCDTSRRHSNCFNQFRKSFVTPATTVEPPSTATVQESKLVCPLCRGQVKGWVVVEAAREFMNTKSRSCSSGTCEFSGTYSDLRRHARVVHPLVRPSEADPGRQQDWRRLESERNLGDLLSILESSMESWGFSMTTILRPGNGSGVVEFLGFCIFLSDLLLRVEYIAFFVESKEISAVEITMPKVRRDNSVSTDKSRHSPYKCNTKPVIQSDQKKIKI</sequence>
<comment type="similarity">
    <text evidence="1">Belongs to the PPR family. PCMP-H subfamily.</text>
</comment>
<evidence type="ECO:0000256" key="2">
    <source>
        <dbReference type="ARBA" id="ARBA00022737"/>
    </source>
</evidence>
<accession>A0AAU9PH34</accession>
<dbReference type="FunFam" id="1.25.40.10:FF:000348">
    <property type="entry name" value="Pentatricopeptide repeat-containing protein chloroplastic"/>
    <property type="match status" value="1"/>
</dbReference>
<dbReference type="FunFam" id="1.25.40.10:FF:000158">
    <property type="entry name" value="pentatricopeptide repeat-containing protein At2g33680"/>
    <property type="match status" value="1"/>
</dbReference>
<dbReference type="InterPro" id="IPR046849">
    <property type="entry name" value="E2_motif"/>
</dbReference>
<dbReference type="GO" id="GO:0008270">
    <property type="term" value="F:zinc ion binding"/>
    <property type="evidence" value="ECO:0007669"/>
    <property type="project" value="InterPro"/>
</dbReference>
<organism evidence="6 7">
    <name type="scientific">Lactuca virosa</name>
    <dbReference type="NCBI Taxonomy" id="75947"/>
    <lineage>
        <taxon>Eukaryota</taxon>
        <taxon>Viridiplantae</taxon>
        <taxon>Streptophyta</taxon>
        <taxon>Embryophyta</taxon>
        <taxon>Tracheophyta</taxon>
        <taxon>Spermatophyta</taxon>
        <taxon>Magnoliopsida</taxon>
        <taxon>eudicotyledons</taxon>
        <taxon>Gunneridae</taxon>
        <taxon>Pentapetalae</taxon>
        <taxon>asterids</taxon>
        <taxon>campanulids</taxon>
        <taxon>Asterales</taxon>
        <taxon>Asteraceae</taxon>
        <taxon>Cichorioideae</taxon>
        <taxon>Cichorieae</taxon>
        <taxon>Lactucinae</taxon>
        <taxon>Lactuca</taxon>
    </lineage>
</organism>